<dbReference type="InterPro" id="IPR002509">
    <property type="entry name" value="NODB_dom"/>
</dbReference>
<dbReference type="GO" id="GO:0005576">
    <property type="term" value="C:extracellular region"/>
    <property type="evidence" value="ECO:0007669"/>
    <property type="project" value="UniProtKB-SubCell"/>
</dbReference>
<evidence type="ECO:0000256" key="6">
    <source>
        <dbReference type="ARBA" id="ARBA00032976"/>
    </source>
</evidence>
<dbReference type="Pfam" id="PF01522">
    <property type="entry name" value="Polysacc_deac_1"/>
    <property type="match status" value="1"/>
</dbReference>
<evidence type="ECO:0000256" key="3">
    <source>
        <dbReference type="ARBA" id="ARBA00010973"/>
    </source>
</evidence>
<comment type="caution">
    <text evidence="8">The sequence shown here is derived from an EMBL/GenBank/DDBJ whole genome shotgun (WGS) entry which is preliminary data.</text>
</comment>
<keyword evidence="9" id="KW-1185">Reference proteome</keyword>
<proteinExistence type="inferred from homology"/>
<feature type="domain" description="NodB homology" evidence="7">
    <location>
        <begin position="404"/>
        <end position="587"/>
    </location>
</feature>
<evidence type="ECO:0000256" key="4">
    <source>
        <dbReference type="ARBA" id="ARBA00020071"/>
    </source>
</evidence>
<name>A0A6L7GIR1_9SPHN</name>
<evidence type="ECO:0000259" key="7">
    <source>
        <dbReference type="PROSITE" id="PS51677"/>
    </source>
</evidence>
<dbReference type="GO" id="GO:0016740">
    <property type="term" value="F:transferase activity"/>
    <property type="evidence" value="ECO:0007669"/>
    <property type="project" value="UniProtKB-KW"/>
</dbReference>
<gene>
    <name evidence="8" type="ORF">GRI44_11610</name>
</gene>
<dbReference type="EMBL" id="WTYU01000002">
    <property type="protein sequence ID" value="MXP15396.1"/>
    <property type="molecule type" value="Genomic_DNA"/>
</dbReference>
<evidence type="ECO:0000256" key="2">
    <source>
        <dbReference type="ARBA" id="ARBA00004613"/>
    </source>
</evidence>
<dbReference type="InterPro" id="IPR029044">
    <property type="entry name" value="Nucleotide-diphossugar_trans"/>
</dbReference>
<dbReference type="OrthoDB" id="6116224at2"/>
<reference evidence="8 9" key="1">
    <citation type="submission" date="2019-12" db="EMBL/GenBank/DDBJ databases">
        <title>Genomic-based taxomic classification of the family Erythrobacteraceae.</title>
        <authorList>
            <person name="Xu L."/>
        </authorList>
    </citation>
    <scope>NUCLEOTIDE SEQUENCE [LARGE SCALE GENOMIC DNA]</scope>
    <source>
        <strain evidence="8 9">KCTC 52259</strain>
    </source>
</reference>
<keyword evidence="8" id="KW-0808">Transferase</keyword>
<dbReference type="PANTHER" id="PTHR34216">
    <property type="match status" value="1"/>
</dbReference>
<dbReference type="GO" id="GO:0016810">
    <property type="term" value="F:hydrolase activity, acting on carbon-nitrogen (but not peptide) bonds"/>
    <property type="evidence" value="ECO:0007669"/>
    <property type="project" value="InterPro"/>
</dbReference>
<dbReference type="SUPFAM" id="SSF53448">
    <property type="entry name" value="Nucleotide-diphospho-sugar transferases"/>
    <property type="match status" value="1"/>
</dbReference>
<comment type="subcellular location">
    <subcellularLocation>
        <location evidence="2">Secreted</location>
    </subcellularLocation>
</comment>
<dbReference type="Pfam" id="PF00535">
    <property type="entry name" value="Glycos_transf_2"/>
    <property type="match status" value="1"/>
</dbReference>
<dbReference type="Gene3D" id="3.20.20.370">
    <property type="entry name" value="Glycoside hydrolase/deacetylase"/>
    <property type="match status" value="1"/>
</dbReference>
<dbReference type="PROSITE" id="PS51677">
    <property type="entry name" value="NODB"/>
    <property type="match status" value="1"/>
</dbReference>
<dbReference type="AlphaFoldDB" id="A0A6L7GIR1"/>
<organism evidence="8 9">
    <name type="scientific">Allopontixanthobacter confluentis</name>
    <dbReference type="NCBI Taxonomy" id="1849021"/>
    <lineage>
        <taxon>Bacteria</taxon>
        <taxon>Pseudomonadati</taxon>
        <taxon>Pseudomonadota</taxon>
        <taxon>Alphaproteobacteria</taxon>
        <taxon>Sphingomonadales</taxon>
        <taxon>Erythrobacteraceae</taxon>
        <taxon>Allopontixanthobacter</taxon>
    </lineage>
</organism>
<dbReference type="InterPro" id="IPR011330">
    <property type="entry name" value="Glyco_hydro/deAcase_b/a-brl"/>
</dbReference>
<dbReference type="PANTHER" id="PTHR34216:SF3">
    <property type="entry name" value="POLY-BETA-1,6-N-ACETYL-D-GLUCOSAMINE N-DEACETYLASE"/>
    <property type="match status" value="1"/>
</dbReference>
<dbReference type="CDD" id="cd10918">
    <property type="entry name" value="CE4_NodB_like_5s_6s"/>
    <property type="match status" value="1"/>
</dbReference>
<evidence type="ECO:0000256" key="5">
    <source>
        <dbReference type="ARBA" id="ARBA00022729"/>
    </source>
</evidence>
<keyword evidence="5" id="KW-0732">Signal</keyword>
<dbReference type="InterPro" id="IPR051398">
    <property type="entry name" value="Polysacch_Deacetylase"/>
</dbReference>
<dbReference type="InterPro" id="IPR001173">
    <property type="entry name" value="Glyco_trans_2-like"/>
</dbReference>
<dbReference type="SUPFAM" id="SSF88713">
    <property type="entry name" value="Glycoside hydrolase/deacetylase"/>
    <property type="match status" value="1"/>
</dbReference>
<accession>A0A6L7GIR1</accession>
<evidence type="ECO:0000256" key="1">
    <source>
        <dbReference type="ARBA" id="ARBA00003236"/>
    </source>
</evidence>
<dbReference type="RefSeq" id="WP_160601922.1">
    <property type="nucleotide sequence ID" value="NZ_WTYU01000002.1"/>
</dbReference>
<evidence type="ECO:0000313" key="9">
    <source>
        <dbReference type="Proteomes" id="UP000473531"/>
    </source>
</evidence>
<protein>
    <recommendedName>
        <fullName evidence="4">Chitooligosaccharide deacetylase</fullName>
    </recommendedName>
    <alternativeName>
        <fullName evidence="6">Nodulation protein B</fullName>
    </alternativeName>
</protein>
<comment type="similarity">
    <text evidence="3">Belongs to the polysaccharide deacetylase family.</text>
</comment>
<sequence length="587" mass="63753">MTDTPLADTPVTDRALTDTPPPLSFTIVIPTFQRREMVCDAVRAIADISYGGPFDLVVVVDGSTDGTVAALRQISASLPVPMQVIEQANGGLGHARNQGAAEATGEIVLFLDDDMICRPDILTRHAQSHAAGAEAVLGNIPLDPASPPGFLTEGIAVWAADSATDSQGDAPLTPFHMAGGHLSVRRAVFARLGGFDTSYTHGGNYGQEDADFGVRLLQHHDVRFNPDAVSHHRYIVSARENLERAYLSARADVKFARRHPGWTRALYALNHGGTKMTRLVYRPLARIPLLPKLLASAAALLAGTALKTPLRSNRHIARLYYGARQVFYWSGVRASGGLADETPLLVLCYHAIADHGDDAVLADYSIGPARFQTHLAALKKRGFSFVSADDVLAHYQRAAPLPPRPVLLTFDDCYTDLLDAARDILAPAGIPALAFCVTAMASGTNEWDQAIGTKKLGLLDIAGLGELERYGVALGCHSRSHRFMPDLDDDALYAETAGAAQDFTQMMGKRPRFFAYPYGGRDARSISAVSQAGYDAAFGLADKTARLTDNLHDIPRVEMLASDTPWRFWLKTSFPRLSTFLRTRYFR</sequence>
<dbReference type="GO" id="GO:0005975">
    <property type="term" value="P:carbohydrate metabolic process"/>
    <property type="evidence" value="ECO:0007669"/>
    <property type="project" value="InterPro"/>
</dbReference>
<dbReference type="Gene3D" id="3.90.550.10">
    <property type="entry name" value="Spore Coat Polysaccharide Biosynthesis Protein SpsA, Chain A"/>
    <property type="match status" value="1"/>
</dbReference>
<evidence type="ECO:0000313" key="8">
    <source>
        <dbReference type="EMBL" id="MXP15396.1"/>
    </source>
</evidence>
<dbReference type="CDD" id="cd00761">
    <property type="entry name" value="Glyco_tranf_GTA_type"/>
    <property type="match status" value="1"/>
</dbReference>
<comment type="function">
    <text evidence="1">Is involved in generating a small heat-stable compound (Nod), an acylated oligomer of N-acetylglucosamine, that stimulates mitosis in various plant protoplasts.</text>
</comment>
<dbReference type="Proteomes" id="UP000473531">
    <property type="component" value="Unassembled WGS sequence"/>
</dbReference>